<keyword evidence="2" id="KW-1185">Reference proteome</keyword>
<dbReference type="AlphaFoldDB" id="A0A370R2Z5"/>
<dbReference type="EMBL" id="QRAP01000001">
    <property type="protein sequence ID" value="RDK96796.1"/>
    <property type="molecule type" value="Genomic_DNA"/>
</dbReference>
<gene>
    <name evidence="1" type="ORF">C8D90_101232</name>
</gene>
<organism evidence="1 2">
    <name type="scientific">Enterobacillus tribolii</name>
    <dbReference type="NCBI Taxonomy" id="1487935"/>
    <lineage>
        <taxon>Bacteria</taxon>
        <taxon>Pseudomonadati</taxon>
        <taxon>Pseudomonadota</taxon>
        <taxon>Gammaproteobacteria</taxon>
        <taxon>Enterobacterales</taxon>
        <taxon>Hafniaceae</taxon>
        <taxon>Enterobacillus</taxon>
    </lineage>
</organism>
<dbReference type="Proteomes" id="UP000254848">
    <property type="component" value="Unassembled WGS sequence"/>
</dbReference>
<proteinExistence type="predicted"/>
<accession>A0A370R2Z5</accession>
<sequence length="74" mass="8552">MILLTSKKVIEVFISMDDIISLANKTNLMPNIDNIKVFLQTREGEKEVERMEGIKVYLDCHVKITPETEEKNVD</sequence>
<protein>
    <submittedName>
        <fullName evidence="1">Uncharacterized protein</fullName>
    </submittedName>
</protein>
<evidence type="ECO:0000313" key="1">
    <source>
        <dbReference type="EMBL" id="RDK96796.1"/>
    </source>
</evidence>
<dbReference type="RefSeq" id="WP_115456585.1">
    <property type="nucleotide sequence ID" value="NZ_QRAP01000001.1"/>
</dbReference>
<evidence type="ECO:0000313" key="2">
    <source>
        <dbReference type="Proteomes" id="UP000254848"/>
    </source>
</evidence>
<reference evidence="1 2" key="1">
    <citation type="submission" date="2018-07" db="EMBL/GenBank/DDBJ databases">
        <title>Genomic Encyclopedia of Type Strains, Phase IV (KMG-IV): sequencing the most valuable type-strain genomes for metagenomic binning, comparative biology and taxonomic classification.</title>
        <authorList>
            <person name="Goeker M."/>
        </authorList>
    </citation>
    <scope>NUCLEOTIDE SEQUENCE [LARGE SCALE GENOMIC DNA]</scope>
    <source>
        <strain evidence="1 2">DSM 103736</strain>
    </source>
</reference>
<comment type="caution">
    <text evidence="1">The sequence shown here is derived from an EMBL/GenBank/DDBJ whole genome shotgun (WGS) entry which is preliminary data.</text>
</comment>
<name>A0A370R2Z5_9GAMM</name>